<feature type="compositionally biased region" description="Basic and acidic residues" evidence="1">
    <location>
        <begin position="7"/>
        <end position="21"/>
    </location>
</feature>
<keyword evidence="4" id="KW-1185">Reference proteome</keyword>
<dbReference type="EMBL" id="JARKHS020023269">
    <property type="protein sequence ID" value="KAK8768935.1"/>
    <property type="molecule type" value="Genomic_DNA"/>
</dbReference>
<protein>
    <recommendedName>
        <fullName evidence="2">ABC transporter domain-containing protein</fullName>
    </recommendedName>
</protein>
<dbReference type="Proteomes" id="UP001321473">
    <property type="component" value="Unassembled WGS sequence"/>
</dbReference>
<feature type="domain" description="ABC transporter" evidence="2">
    <location>
        <begin position="79"/>
        <end position="131"/>
    </location>
</feature>
<accession>A0AAQ4E2J5</accession>
<evidence type="ECO:0000256" key="1">
    <source>
        <dbReference type="SAM" id="MobiDB-lite"/>
    </source>
</evidence>
<dbReference type="GO" id="GO:0005524">
    <property type="term" value="F:ATP binding"/>
    <property type="evidence" value="ECO:0007669"/>
    <property type="project" value="InterPro"/>
</dbReference>
<gene>
    <name evidence="3" type="ORF">V5799_014600</name>
</gene>
<feature type="region of interest" description="Disordered" evidence="1">
    <location>
        <begin position="1"/>
        <end position="21"/>
    </location>
</feature>
<dbReference type="AlphaFoldDB" id="A0AAQ4E2J5"/>
<comment type="caution">
    <text evidence="3">The sequence shown here is derived from an EMBL/GenBank/DDBJ whole genome shotgun (WGS) entry which is preliminary data.</text>
</comment>
<dbReference type="Pfam" id="PF00005">
    <property type="entry name" value="ABC_tran"/>
    <property type="match status" value="1"/>
</dbReference>
<dbReference type="GO" id="GO:0016887">
    <property type="term" value="F:ATP hydrolysis activity"/>
    <property type="evidence" value="ECO:0007669"/>
    <property type="project" value="InterPro"/>
</dbReference>
<reference evidence="3 4" key="1">
    <citation type="journal article" date="2023" name="Arcadia Sci">
        <title>De novo assembly of a long-read Amblyomma americanum tick genome.</title>
        <authorList>
            <person name="Chou S."/>
            <person name="Poskanzer K.E."/>
            <person name="Rollins M."/>
            <person name="Thuy-Boun P.S."/>
        </authorList>
    </citation>
    <scope>NUCLEOTIDE SEQUENCE [LARGE SCALE GENOMIC DNA]</scope>
    <source>
        <strain evidence="3">F_SG_1</strain>
        <tissue evidence="3">Salivary glands</tissue>
    </source>
</reference>
<name>A0AAQ4E2J5_AMBAM</name>
<evidence type="ECO:0000259" key="2">
    <source>
        <dbReference type="Pfam" id="PF00005"/>
    </source>
</evidence>
<evidence type="ECO:0000313" key="4">
    <source>
        <dbReference type="Proteomes" id="UP001321473"/>
    </source>
</evidence>
<organism evidence="3 4">
    <name type="scientific">Amblyomma americanum</name>
    <name type="common">Lone star tick</name>
    <dbReference type="NCBI Taxonomy" id="6943"/>
    <lineage>
        <taxon>Eukaryota</taxon>
        <taxon>Metazoa</taxon>
        <taxon>Ecdysozoa</taxon>
        <taxon>Arthropoda</taxon>
        <taxon>Chelicerata</taxon>
        <taxon>Arachnida</taxon>
        <taxon>Acari</taxon>
        <taxon>Parasitiformes</taxon>
        <taxon>Ixodida</taxon>
        <taxon>Ixodoidea</taxon>
        <taxon>Ixodidae</taxon>
        <taxon>Amblyomminae</taxon>
        <taxon>Amblyomma</taxon>
    </lineage>
</organism>
<sequence length="205" mass="21618">MSAADNPDGKEPSSEEKSVREEKRFVASLMQYLLTADPGAATPQAGGGGEAGADASSKAVRAPAGLVVLEVTKTGTLGPLSFHVPPGEVFGILGLGQAGRSLLLRMVTGTVRPDSGNVYINGIDASRRPLHVRPPMLRRVETPRRHSLRTLGLESVTWCLEQHLSSSLVLTRMTFIRSWDSLLQVGGAPVVGADEPASHGFSAGR</sequence>
<dbReference type="InterPro" id="IPR003439">
    <property type="entry name" value="ABC_transporter-like_ATP-bd"/>
</dbReference>
<dbReference type="Gene3D" id="3.40.50.300">
    <property type="entry name" value="P-loop containing nucleotide triphosphate hydrolases"/>
    <property type="match status" value="1"/>
</dbReference>
<proteinExistence type="predicted"/>
<evidence type="ECO:0000313" key="3">
    <source>
        <dbReference type="EMBL" id="KAK8768935.1"/>
    </source>
</evidence>
<dbReference type="InterPro" id="IPR027417">
    <property type="entry name" value="P-loop_NTPase"/>
</dbReference>
<dbReference type="SUPFAM" id="SSF52540">
    <property type="entry name" value="P-loop containing nucleoside triphosphate hydrolases"/>
    <property type="match status" value="1"/>
</dbReference>